<keyword evidence="2" id="KW-1185">Reference proteome</keyword>
<evidence type="ECO:0000313" key="1">
    <source>
        <dbReference type="EMBL" id="KAE9402151.1"/>
    </source>
</evidence>
<dbReference type="OrthoDB" id="3172935at2759"/>
<feature type="non-terminal residue" evidence="1">
    <location>
        <position position="128"/>
    </location>
</feature>
<dbReference type="SUPFAM" id="SSF53098">
    <property type="entry name" value="Ribonuclease H-like"/>
    <property type="match status" value="1"/>
</dbReference>
<feature type="non-terminal residue" evidence="1">
    <location>
        <position position="1"/>
    </location>
</feature>
<organism evidence="1 2">
    <name type="scientific">Gymnopus androsaceus JB14</name>
    <dbReference type="NCBI Taxonomy" id="1447944"/>
    <lineage>
        <taxon>Eukaryota</taxon>
        <taxon>Fungi</taxon>
        <taxon>Dikarya</taxon>
        <taxon>Basidiomycota</taxon>
        <taxon>Agaricomycotina</taxon>
        <taxon>Agaricomycetes</taxon>
        <taxon>Agaricomycetidae</taxon>
        <taxon>Agaricales</taxon>
        <taxon>Marasmiineae</taxon>
        <taxon>Omphalotaceae</taxon>
        <taxon>Gymnopus</taxon>
    </lineage>
</organism>
<accession>A0A6A4HW67</accession>
<dbReference type="Proteomes" id="UP000799118">
    <property type="component" value="Unassembled WGS sequence"/>
</dbReference>
<dbReference type="AlphaFoldDB" id="A0A6A4HW67"/>
<dbReference type="EMBL" id="ML769438">
    <property type="protein sequence ID" value="KAE9402151.1"/>
    <property type="molecule type" value="Genomic_DNA"/>
</dbReference>
<evidence type="ECO:0000313" key="2">
    <source>
        <dbReference type="Proteomes" id="UP000799118"/>
    </source>
</evidence>
<gene>
    <name evidence="1" type="ORF">BT96DRAFT_744607</name>
</gene>
<sequence>VDTRWSSTFLMIKRALLLRPAISQFFTAEDYRHLMTQANARLAPVDWKLLEDIKDVLEVPHLFQQRLSSQKTPTLCWALPAFAAMIQLYNEKLDEHPHLADAIRAGSEKLDEYAEKIREVPAYILAMG</sequence>
<dbReference type="InterPro" id="IPR012337">
    <property type="entry name" value="RNaseH-like_sf"/>
</dbReference>
<name>A0A6A4HW67_9AGAR</name>
<reference evidence="1" key="1">
    <citation type="journal article" date="2019" name="Environ. Microbiol.">
        <title>Fungal ecological strategies reflected in gene transcription - a case study of two litter decomposers.</title>
        <authorList>
            <person name="Barbi F."/>
            <person name="Kohler A."/>
            <person name="Barry K."/>
            <person name="Baskaran P."/>
            <person name="Daum C."/>
            <person name="Fauchery L."/>
            <person name="Ihrmark K."/>
            <person name="Kuo A."/>
            <person name="LaButti K."/>
            <person name="Lipzen A."/>
            <person name="Morin E."/>
            <person name="Grigoriev I.V."/>
            <person name="Henrissat B."/>
            <person name="Lindahl B."/>
            <person name="Martin F."/>
        </authorList>
    </citation>
    <scope>NUCLEOTIDE SEQUENCE</scope>
    <source>
        <strain evidence="1">JB14</strain>
    </source>
</reference>
<protein>
    <submittedName>
        <fullName evidence="1">Uncharacterized protein</fullName>
    </submittedName>
</protein>
<proteinExistence type="predicted"/>